<comment type="caution">
    <text evidence="1">The sequence shown here is derived from an EMBL/GenBank/DDBJ whole genome shotgun (WGS) entry which is preliminary data.</text>
</comment>
<dbReference type="Proteomes" id="UP001361570">
    <property type="component" value="Unassembled WGS sequence"/>
</dbReference>
<evidence type="ECO:0000313" key="1">
    <source>
        <dbReference type="EMBL" id="MEI4271522.1"/>
    </source>
</evidence>
<evidence type="ECO:0008006" key="3">
    <source>
        <dbReference type="Google" id="ProtNLM"/>
    </source>
</evidence>
<sequence>MQPAVVDQRGVEVAHNDLGWPRYRVRVEYEGDGHRTVERFGRDVDRYTSMAADGELVLRFARQHLHRRADVVDRCRRALLSRGWQPGTP</sequence>
<protein>
    <recommendedName>
        <fullName evidence="3">DUF559 domain-containing protein</fullName>
    </recommendedName>
</protein>
<reference evidence="1 2" key="1">
    <citation type="submission" date="2024-03" db="EMBL/GenBank/DDBJ databases">
        <title>Draft genome sequence of Klenkia sp. LSe6-5.</title>
        <authorList>
            <person name="Duangmal K."/>
            <person name="Chantavorakit T."/>
        </authorList>
    </citation>
    <scope>NUCLEOTIDE SEQUENCE [LARGE SCALE GENOMIC DNA]</scope>
    <source>
        <strain evidence="1 2">LSe6-5</strain>
    </source>
</reference>
<name>A0ABU8DRN9_9ACTN</name>
<organism evidence="1 2">
    <name type="scientific">Klenkia sesuvii</name>
    <dbReference type="NCBI Taxonomy" id="3103137"/>
    <lineage>
        <taxon>Bacteria</taxon>
        <taxon>Bacillati</taxon>
        <taxon>Actinomycetota</taxon>
        <taxon>Actinomycetes</taxon>
        <taxon>Geodermatophilales</taxon>
        <taxon>Geodermatophilaceae</taxon>
        <taxon>Klenkia</taxon>
    </lineage>
</organism>
<keyword evidence="2" id="KW-1185">Reference proteome</keyword>
<dbReference type="RefSeq" id="WP_336403659.1">
    <property type="nucleotide sequence ID" value="NZ_JBAPLU010000005.1"/>
</dbReference>
<gene>
    <name evidence="1" type="ORF">TEK04_07280</name>
</gene>
<evidence type="ECO:0000313" key="2">
    <source>
        <dbReference type="Proteomes" id="UP001361570"/>
    </source>
</evidence>
<accession>A0ABU8DRN9</accession>
<proteinExistence type="predicted"/>
<dbReference type="EMBL" id="JBAPLU010000005">
    <property type="protein sequence ID" value="MEI4271522.1"/>
    <property type="molecule type" value="Genomic_DNA"/>
</dbReference>